<organism evidence="2 3">
    <name type="scientific">Mycena albidolilacea</name>
    <dbReference type="NCBI Taxonomy" id="1033008"/>
    <lineage>
        <taxon>Eukaryota</taxon>
        <taxon>Fungi</taxon>
        <taxon>Dikarya</taxon>
        <taxon>Basidiomycota</taxon>
        <taxon>Agaricomycotina</taxon>
        <taxon>Agaricomycetes</taxon>
        <taxon>Agaricomycetidae</taxon>
        <taxon>Agaricales</taxon>
        <taxon>Marasmiineae</taxon>
        <taxon>Mycenaceae</taxon>
        <taxon>Mycena</taxon>
    </lineage>
</organism>
<evidence type="ECO:0000313" key="2">
    <source>
        <dbReference type="EMBL" id="KAJ7359949.1"/>
    </source>
</evidence>
<dbReference type="AlphaFoldDB" id="A0AAD7AJN9"/>
<comment type="caution">
    <text evidence="2">The sequence shown here is derived from an EMBL/GenBank/DDBJ whole genome shotgun (WGS) entry which is preliminary data.</text>
</comment>
<evidence type="ECO:0000256" key="1">
    <source>
        <dbReference type="SAM" id="Phobius"/>
    </source>
</evidence>
<dbReference type="EMBL" id="JARIHO010000006">
    <property type="protein sequence ID" value="KAJ7359949.1"/>
    <property type="molecule type" value="Genomic_DNA"/>
</dbReference>
<feature type="transmembrane region" description="Helical" evidence="1">
    <location>
        <begin position="102"/>
        <end position="124"/>
    </location>
</feature>
<reference evidence="2" key="1">
    <citation type="submission" date="2023-03" db="EMBL/GenBank/DDBJ databases">
        <title>Massive genome expansion in bonnet fungi (Mycena s.s.) driven by repeated elements and novel gene families across ecological guilds.</title>
        <authorList>
            <consortium name="Lawrence Berkeley National Laboratory"/>
            <person name="Harder C.B."/>
            <person name="Miyauchi S."/>
            <person name="Viragh M."/>
            <person name="Kuo A."/>
            <person name="Thoen E."/>
            <person name="Andreopoulos B."/>
            <person name="Lu D."/>
            <person name="Skrede I."/>
            <person name="Drula E."/>
            <person name="Henrissat B."/>
            <person name="Morin E."/>
            <person name="Kohler A."/>
            <person name="Barry K."/>
            <person name="LaButti K."/>
            <person name="Morin E."/>
            <person name="Salamov A."/>
            <person name="Lipzen A."/>
            <person name="Mereny Z."/>
            <person name="Hegedus B."/>
            <person name="Baldrian P."/>
            <person name="Stursova M."/>
            <person name="Weitz H."/>
            <person name="Taylor A."/>
            <person name="Grigoriev I.V."/>
            <person name="Nagy L.G."/>
            <person name="Martin F."/>
            <person name="Kauserud H."/>
        </authorList>
    </citation>
    <scope>NUCLEOTIDE SEQUENCE</scope>
    <source>
        <strain evidence="2">CBHHK002</strain>
    </source>
</reference>
<name>A0AAD7AJN9_9AGAR</name>
<proteinExistence type="predicted"/>
<keyword evidence="1" id="KW-1133">Transmembrane helix</keyword>
<accession>A0AAD7AJN9</accession>
<dbReference type="Proteomes" id="UP001218218">
    <property type="component" value="Unassembled WGS sequence"/>
</dbReference>
<evidence type="ECO:0000313" key="3">
    <source>
        <dbReference type="Proteomes" id="UP001218218"/>
    </source>
</evidence>
<keyword evidence="1" id="KW-0472">Membrane</keyword>
<keyword evidence="3" id="KW-1185">Reference proteome</keyword>
<feature type="transmembrane region" description="Helical" evidence="1">
    <location>
        <begin position="43"/>
        <end position="62"/>
    </location>
</feature>
<gene>
    <name evidence="2" type="ORF">DFH08DRAFT_847336</name>
</gene>
<sequence>MQDGNNDEDCKRSKVRPVVHLGGSISLLSGRAESLTISNAQDVYDIPILGTVLLWTISYFILLKEWVLDNYRNLVLLDVQLERIIFGSIKDKKHALTRVGDLIVTMAKMNLLFVTAAVAFPFLARRHD</sequence>
<protein>
    <submittedName>
        <fullName evidence="2">Uncharacterized protein</fullName>
    </submittedName>
</protein>
<keyword evidence="1" id="KW-0812">Transmembrane</keyword>